<dbReference type="Gene3D" id="3.40.50.300">
    <property type="entry name" value="P-loop containing nucleotide triphosphate hydrolases"/>
    <property type="match status" value="1"/>
</dbReference>
<dbReference type="RefSeq" id="WP_074820444.1">
    <property type="nucleotide sequence ID" value="NZ_FOLW01000001.1"/>
</dbReference>
<sequence length="378" mass="42564">MLLFLQKDDVRKSKSLSEKSTMVISSRLGLRQEICQKIRMGGVSQVEEINANFLTSDKIELPEFLNGVIIDIENYKDTAKAVSIIYSKIPRDCWCVVVGDIDSIAVAQKFSESGIAYFYSTFQLNDMVEQIASGLPKVGGRKAINISVLGCKGGIGTTLLSYQLSRSITHAKSLPLLLLQGDNGSHDIDLLLGKKLNQDVVAYNDNLDLKRETSVFSPDFSQEDYGNYNFIVFDQNIHNCEKEQLNQLAENTQCAILLIDYSMSSVRVARKFLDEYERVQRSNVRSSRRLFICLNESRPALDARLSLTDLQTLLGHPITISLPYVKKAGEKLMAPGLWKTGRKQPLDQLMRYVLGVEEAKNNKQNAPMLTQLRHLFSR</sequence>
<gene>
    <name evidence="1" type="ORF">SAMN02745723_101484</name>
</gene>
<evidence type="ECO:0000313" key="2">
    <source>
        <dbReference type="Proteomes" id="UP000226420"/>
    </source>
</evidence>
<comment type="caution">
    <text evidence="1">The sequence shown here is derived from an EMBL/GenBank/DDBJ whole genome shotgun (WGS) entry which is preliminary data.</text>
</comment>
<dbReference type="InterPro" id="IPR027417">
    <property type="entry name" value="P-loop_NTPase"/>
</dbReference>
<proteinExistence type="predicted"/>
<organism evidence="1 2">
    <name type="scientific">Pragia fontium DSM 5563 = ATCC 49100</name>
    <dbReference type="NCBI Taxonomy" id="1122977"/>
    <lineage>
        <taxon>Bacteria</taxon>
        <taxon>Pseudomonadati</taxon>
        <taxon>Pseudomonadota</taxon>
        <taxon>Gammaproteobacteria</taxon>
        <taxon>Enterobacterales</taxon>
        <taxon>Budviciaceae</taxon>
        <taxon>Pragia</taxon>
    </lineage>
</organism>
<dbReference type="Proteomes" id="UP000226420">
    <property type="component" value="Unassembled WGS sequence"/>
</dbReference>
<dbReference type="SUPFAM" id="SSF52540">
    <property type="entry name" value="P-loop containing nucleoside triphosphate hydrolases"/>
    <property type="match status" value="1"/>
</dbReference>
<dbReference type="AlphaFoldDB" id="A0AAJ5BG18"/>
<reference evidence="1 2" key="1">
    <citation type="submission" date="2016-10" db="EMBL/GenBank/DDBJ databases">
        <authorList>
            <person name="Varghese N."/>
            <person name="Submissions S."/>
        </authorList>
    </citation>
    <scope>NUCLEOTIDE SEQUENCE [LARGE SCALE GENOMIC DNA]</scope>
    <source>
        <strain evidence="1 2">DSM 5563</strain>
    </source>
</reference>
<dbReference type="EMBL" id="FOLW01000001">
    <property type="protein sequence ID" value="SFC13667.1"/>
    <property type="molecule type" value="Genomic_DNA"/>
</dbReference>
<accession>A0AAJ5BG18</accession>
<name>A0AAJ5BG18_9GAMM</name>
<protein>
    <submittedName>
        <fullName evidence="1">Pilus assembly protein CpaE</fullName>
    </submittedName>
</protein>
<evidence type="ECO:0000313" key="1">
    <source>
        <dbReference type="EMBL" id="SFC13667.1"/>
    </source>
</evidence>